<reference evidence="1" key="1">
    <citation type="submission" date="2022-11" db="EMBL/GenBank/DDBJ databases">
        <authorList>
            <person name="Petersen C."/>
        </authorList>
    </citation>
    <scope>NUCLEOTIDE SEQUENCE</scope>
    <source>
        <strain evidence="1">IBT 30069</strain>
    </source>
</reference>
<dbReference type="EMBL" id="JAPQKH010000001">
    <property type="protein sequence ID" value="KAJ5116047.1"/>
    <property type="molecule type" value="Genomic_DNA"/>
</dbReference>
<protein>
    <submittedName>
        <fullName evidence="1">Uncharacterized protein</fullName>
    </submittedName>
</protein>
<dbReference type="Proteomes" id="UP001149165">
    <property type="component" value="Unassembled WGS sequence"/>
</dbReference>
<comment type="caution">
    <text evidence="1">The sequence shown here is derived from an EMBL/GenBank/DDBJ whole genome shotgun (WGS) entry which is preliminary data.</text>
</comment>
<reference evidence="1" key="2">
    <citation type="journal article" date="2023" name="IMA Fungus">
        <title>Comparative genomic study of the Penicillium genus elucidates a diverse pangenome and 15 lateral gene transfer events.</title>
        <authorList>
            <person name="Petersen C."/>
            <person name="Sorensen T."/>
            <person name="Nielsen M.R."/>
            <person name="Sondergaard T.E."/>
            <person name="Sorensen J.L."/>
            <person name="Fitzpatrick D.A."/>
            <person name="Frisvad J.C."/>
            <person name="Nielsen K.L."/>
        </authorList>
    </citation>
    <scope>NUCLEOTIDE SEQUENCE</scope>
    <source>
        <strain evidence="1">IBT 30069</strain>
    </source>
</reference>
<name>A0A9W9GCF0_9EURO</name>
<keyword evidence="2" id="KW-1185">Reference proteome</keyword>
<evidence type="ECO:0000313" key="2">
    <source>
        <dbReference type="Proteomes" id="UP001149165"/>
    </source>
</evidence>
<accession>A0A9W9GCF0</accession>
<evidence type="ECO:0000313" key="1">
    <source>
        <dbReference type="EMBL" id="KAJ5116047.1"/>
    </source>
</evidence>
<sequence>MTSQVAISNLDAEHLIPLQRSLQQIFSTKLAEVTLAQVVDGIPTEQIDTQYMSGCDEVISGRTKPTDEAFEELARWRSTFQLEDLMIGSDPPYKCREPEYIEPFPIPQIPGFEDPEPPRPVLLPEKPTYLYHVNYVVHEQYPMGVADMVGYWVEYRVLGGVVLFDRGESENEVGNRLRVLQFEVFQLLSHYTLACHT</sequence>
<dbReference type="OrthoDB" id="4359401at2759"/>
<organism evidence="1 2">
    <name type="scientific">Penicillium angulare</name>
    <dbReference type="NCBI Taxonomy" id="116970"/>
    <lineage>
        <taxon>Eukaryota</taxon>
        <taxon>Fungi</taxon>
        <taxon>Dikarya</taxon>
        <taxon>Ascomycota</taxon>
        <taxon>Pezizomycotina</taxon>
        <taxon>Eurotiomycetes</taxon>
        <taxon>Eurotiomycetidae</taxon>
        <taxon>Eurotiales</taxon>
        <taxon>Aspergillaceae</taxon>
        <taxon>Penicillium</taxon>
    </lineage>
</organism>
<gene>
    <name evidence="1" type="ORF">N7456_000395</name>
</gene>
<dbReference type="AlphaFoldDB" id="A0A9W9GCF0"/>
<proteinExistence type="predicted"/>